<protein>
    <submittedName>
        <fullName evidence="2">Treble-clef zinc-finger protein</fullName>
    </submittedName>
</protein>
<keyword evidence="2" id="KW-0863">Zinc-finger</keyword>
<proteinExistence type="predicted"/>
<keyword evidence="3" id="KW-1185">Reference proteome</keyword>
<organism evidence="2 3">
    <name type="scientific">Paramicrobacterium agarici</name>
    <dbReference type="NCBI Taxonomy" id="630514"/>
    <lineage>
        <taxon>Bacteria</taxon>
        <taxon>Bacillati</taxon>
        <taxon>Actinomycetota</taxon>
        <taxon>Actinomycetes</taxon>
        <taxon>Micrococcales</taxon>
        <taxon>Microbacteriaceae</taxon>
        <taxon>Paramicrobacterium</taxon>
    </lineage>
</organism>
<dbReference type="GO" id="GO:0008270">
    <property type="term" value="F:zinc ion binding"/>
    <property type="evidence" value="ECO:0007669"/>
    <property type="project" value="UniProtKB-KW"/>
</dbReference>
<gene>
    <name evidence="2" type="ORF">ATJ78_0521</name>
</gene>
<evidence type="ECO:0000259" key="1">
    <source>
        <dbReference type="Pfam" id="PF16571"/>
    </source>
</evidence>
<name>A0A2A9DTB6_9MICO</name>
<reference evidence="2 3" key="1">
    <citation type="submission" date="2017-10" db="EMBL/GenBank/DDBJ databases">
        <title>Sequencing the genomes of 1000 actinobacteria strains.</title>
        <authorList>
            <person name="Klenk H.-P."/>
        </authorList>
    </citation>
    <scope>NUCLEOTIDE SEQUENCE [LARGE SCALE GENOMIC DNA]</scope>
    <source>
        <strain evidence="2 3">DSM 21798</strain>
    </source>
</reference>
<sequence length="162" mass="18168">MIPLTENQIRSSFVNATKRERTQLTLPDLDALDWDARDFLGWRDAKFPKLGYVVIVIDDEPVGVLLKLAEGRTLTRPQCSWCEDVHLPNDVVFFVAKRAGDAGRKGDTVGTLACAEFQCNVNARKRPRTAYVGFDVEAAKQQRIDAMRNNVTRFVAGVRDGN</sequence>
<keyword evidence="2" id="KW-0479">Metal-binding</keyword>
<comment type="caution">
    <text evidence="2">The sequence shown here is derived from an EMBL/GenBank/DDBJ whole genome shotgun (WGS) entry which is preliminary data.</text>
</comment>
<dbReference type="Proteomes" id="UP000221369">
    <property type="component" value="Unassembled WGS sequence"/>
</dbReference>
<dbReference type="EMBL" id="PDJE01000001">
    <property type="protein sequence ID" value="PFG29611.1"/>
    <property type="molecule type" value="Genomic_DNA"/>
</dbReference>
<dbReference type="RefSeq" id="WP_098406169.1">
    <property type="nucleotide sequence ID" value="NZ_PDJE01000001.1"/>
</dbReference>
<keyword evidence="2" id="KW-0862">Zinc</keyword>
<evidence type="ECO:0000313" key="3">
    <source>
        <dbReference type="Proteomes" id="UP000221369"/>
    </source>
</evidence>
<accession>A0A2A9DTB6</accession>
<dbReference type="AlphaFoldDB" id="A0A2A9DTB6"/>
<dbReference type="InterPro" id="IPR032330">
    <property type="entry name" value="EF-G-binding_C"/>
</dbReference>
<evidence type="ECO:0000313" key="2">
    <source>
        <dbReference type="EMBL" id="PFG29611.1"/>
    </source>
</evidence>
<dbReference type="Pfam" id="PF16571">
    <property type="entry name" value="FBP_C"/>
    <property type="match status" value="1"/>
</dbReference>
<feature type="domain" description="Elongation factor G-binding protein C-terminal treble-clef zinc-finger" evidence="1">
    <location>
        <begin position="8"/>
        <end position="158"/>
    </location>
</feature>